<evidence type="ECO:0000313" key="2">
    <source>
        <dbReference type="Proteomes" id="UP001194468"/>
    </source>
</evidence>
<evidence type="ECO:0000313" key="1">
    <source>
        <dbReference type="EMBL" id="KAF8447209.1"/>
    </source>
</evidence>
<reference evidence="1" key="2">
    <citation type="journal article" date="2020" name="Nat. Commun.">
        <title>Large-scale genome sequencing of mycorrhizal fungi provides insights into the early evolution of symbiotic traits.</title>
        <authorList>
            <person name="Miyauchi S."/>
            <person name="Kiss E."/>
            <person name="Kuo A."/>
            <person name="Drula E."/>
            <person name="Kohler A."/>
            <person name="Sanchez-Garcia M."/>
            <person name="Morin E."/>
            <person name="Andreopoulos B."/>
            <person name="Barry K.W."/>
            <person name="Bonito G."/>
            <person name="Buee M."/>
            <person name="Carver A."/>
            <person name="Chen C."/>
            <person name="Cichocki N."/>
            <person name="Clum A."/>
            <person name="Culley D."/>
            <person name="Crous P.W."/>
            <person name="Fauchery L."/>
            <person name="Girlanda M."/>
            <person name="Hayes R.D."/>
            <person name="Keri Z."/>
            <person name="LaButti K."/>
            <person name="Lipzen A."/>
            <person name="Lombard V."/>
            <person name="Magnuson J."/>
            <person name="Maillard F."/>
            <person name="Murat C."/>
            <person name="Nolan M."/>
            <person name="Ohm R.A."/>
            <person name="Pangilinan J."/>
            <person name="Pereira M.F."/>
            <person name="Perotto S."/>
            <person name="Peter M."/>
            <person name="Pfister S."/>
            <person name="Riley R."/>
            <person name="Sitrit Y."/>
            <person name="Stielow J.B."/>
            <person name="Szollosi G."/>
            <person name="Zifcakova L."/>
            <person name="Stursova M."/>
            <person name="Spatafora J.W."/>
            <person name="Tedersoo L."/>
            <person name="Vaario L.M."/>
            <person name="Yamada A."/>
            <person name="Yan M."/>
            <person name="Wang P."/>
            <person name="Xu J."/>
            <person name="Bruns T."/>
            <person name="Baldrian P."/>
            <person name="Vilgalys R."/>
            <person name="Dunand C."/>
            <person name="Henrissat B."/>
            <person name="Grigoriev I.V."/>
            <person name="Hibbett D."/>
            <person name="Nagy L.G."/>
            <person name="Martin F.M."/>
        </authorList>
    </citation>
    <scope>NUCLEOTIDE SEQUENCE</scope>
    <source>
        <strain evidence="1">BED1</strain>
    </source>
</reference>
<sequence length="207" mass="23523">MHPALYVEEILLEIFGHCYDREESTSSMRINKTDLPALARTCKAFRDPALDILWAELYSLAPLIRCLPGALSQIVDLYSLNRPLEQADWDIILNFTRRVRICHLSWSFGVASECVKDLSKPPTSTVSIFPNLCNARISSPTEDTFPFLRHVTGPRLVVIKLLYHHGLVYVLGIPEVKDAIEVFRERCPNTSIFDYDSRELDNGVISS</sequence>
<dbReference type="Proteomes" id="UP001194468">
    <property type="component" value="Unassembled WGS sequence"/>
</dbReference>
<protein>
    <recommendedName>
        <fullName evidence="3">F-box domain-containing protein</fullName>
    </recommendedName>
</protein>
<dbReference type="AlphaFoldDB" id="A0AAD4GIE3"/>
<keyword evidence="2" id="KW-1185">Reference proteome</keyword>
<comment type="caution">
    <text evidence="1">The sequence shown here is derived from an EMBL/GenBank/DDBJ whole genome shotgun (WGS) entry which is preliminary data.</text>
</comment>
<accession>A0AAD4GIE3</accession>
<proteinExistence type="predicted"/>
<name>A0AAD4GIE3_BOLED</name>
<gene>
    <name evidence="1" type="ORF">L210DRAFT_3472025</name>
</gene>
<feature type="non-terminal residue" evidence="1">
    <location>
        <position position="207"/>
    </location>
</feature>
<evidence type="ECO:0008006" key="3">
    <source>
        <dbReference type="Google" id="ProtNLM"/>
    </source>
</evidence>
<reference evidence="1" key="1">
    <citation type="submission" date="2019-10" db="EMBL/GenBank/DDBJ databases">
        <authorList>
            <consortium name="DOE Joint Genome Institute"/>
            <person name="Kuo A."/>
            <person name="Miyauchi S."/>
            <person name="Kiss E."/>
            <person name="Drula E."/>
            <person name="Kohler A."/>
            <person name="Sanchez-Garcia M."/>
            <person name="Andreopoulos B."/>
            <person name="Barry K.W."/>
            <person name="Bonito G."/>
            <person name="Buee M."/>
            <person name="Carver A."/>
            <person name="Chen C."/>
            <person name="Cichocki N."/>
            <person name="Clum A."/>
            <person name="Culley D."/>
            <person name="Crous P.W."/>
            <person name="Fauchery L."/>
            <person name="Girlanda M."/>
            <person name="Hayes R."/>
            <person name="Keri Z."/>
            <person name="LaButti K."/>
            <person name="Lipzen A."/>
            <person name="Lombard V."/>
            <person name="Magnuson J."/>
            <person name="Maillard F."/>
            <person name="Morin E."/>
            <person name="Murat C."/>
            <person name="Nolan M."/>
            <person name="Ohm R."/>
            <person name="Pangilinan J."/>
            <person name="Pereira M."/>
            <person name="Perotto S."/>
            <person name="Peter M."/>
            <person name="Riley R."/>
            <person name="Sitrit Y."/>
            <person name="Stielow B."/>
            <person name="Szollosi G."/>
            <person name="Zifcakova L."/>
            <person name="Stursova M."/>
            <person name="Spatafora J.W."/>
            <person name="Tedersoo L."/>
            <person name="Vaario L.-M."/>
            <person name="Yamada A."/>
            <person name="Yan M."/>
            <person name="Wang P."/>
            <person name="Xu J."/>
            <person name="Bruns T."/>
            <person name="Baldrian P."/>
            <person name="Vilgalys R."/>
            <person name="Henrissat B."/>
            <person name="Grigoriev I.V."/>
            <person name="Hibbett D."/>
            <person name="Nagy L.G."/>
            <person name="Martin F.M."/>
        </authorList>
    </citation>
    <scope>NUCLEOTIDE SEQUENCE</scope>
    <source>
        <strain evidence="1">BED1</strain>
    </source>
</reference>
<dbReference type="EMBL" id="WHUW01000004">
    <property type="protein sequence ID" value="KAF8447209.1"/>
    <property type="molecule type" value="Genomic_DNA"/>
</dbReference>
<organism evidence="1 2">
    <name type="scientific">Boletus edulis BED1</name>
    <dbReference type="NCBI Taxonomy" id="1328754"/>
    <lineage>
        <taxon>Eukaryota</taxon>
        <taxon>Fungi</taxon>
        <taxon>Dikarya</taxon>
        <taxon>Basidiomycota</taxon>
        <taxon>Agaricomycotina</taxon>
        <taxon>Agaricomycetes</taxon>
        <taxon>Agaricomycetidae</taxon>
        <taxon>Boletales</taxon>
        <taxon>Boletineae</taxon>
        <taxon>Boletaceae</taxon>
        <taxon>Boletoideae</taxon>
        <taxon>Boletus</taxon>
    </lineage>
</organism>